<name>A0A8J7UUN6_9BACT</name>
<protein>
    <submittedName>
        <fullName evidence="2">Uncharacterized protein</fullName>
    </submittedName>
</protein>
<dbReference type="Proteomes" id="UP000673975">
    <property type="component" value="Unassembled WGS sequence"/>
</dbReference>
<evidence type="ECO:0000313" key="2">
    <source>
        <dbReference type="EMBL" id="MBP3191702.1"/>
    </source>
</evidence>
<dbReference type="EMBL" id="JAFIDN010000002">
    <property type="protein sequence ID" value="MBP3191702.1"/>
    <property type="molecule type" value="Genomic_DNA"/>
</dbReference>
<gene>
    <name evidence="2" type="ORF">NATSA_03400</name>
</gene>
<feature type="region of interest" description="Disordered" evidence="1">
    <location>
        <begin position="25"/>
        <end position="60"/>
    </location>
</feature>
<reference evidence="2" key="1">
    <citation type="submission" date="2021-02" db="EMBL/GenBank/DDBJ databases">
        <title>Natronogracilivirga saccharolytica gen. nov. sp. nov. a new anaerobic, haloalkiliphilic carbohydrate-fermenting bacterium from soda lake and proposing of Cyclonatronumiaceae fam. nov. in the phylum Balneolaeota.</title>
        <authorList>
            <person name="Zhilina T.N."/>
            <person name="Sorokin D.Y."/>
            <person name="Zavarzina D.G."/>
            <person name="Toshchakov S.V."/>
            <person name="Kublanov I.V."/>
        </authorList>
    </citation>
    <scope>NUCLEOTIDE SEQUENCE</scope>
    <source>
        <strain evidence="2">Z-1702</strain>
    </source>
</reference>
<feature type="compositionally biased region" description="Basic and acidic residues" evidence="1">
    <location>
        <begin position="25"/>
        <end position="37"/>
    </location>
</feature>
<keyword evidence="3" id="KW-1185">Reference proteome</keyword>
<proteinExistence type="predicted"/>
<dbReference type="AlphaFoldDB" id="A0A8J7UUN6"/>
<organism evidence="2 3">
    <name type="scientific">Natronogracilivirga saccharolytica</name>
    <dbReference type="NCBI Taxonomy" id="2812953"/>
    <lineage>
        <taxon>Bacteria</taxon>
        <taxon>Pseudomonadati</taxon>
        <taxon>Balneolota</taxon>
        <taxon>Balneolia</taxon>
        <taxon>Balneolales</taxon>
        <taxon>Cyclonatronaceae</taxon>
        <taxon>Natronogracilivirga</taxon>
    </lineage>
</organism>
<feature type="compositionally biased region" description="Polar residues" evidence="1">
    <location>
        <begin position="42"/>
        <end position="58"/>
    </location>
</feature>
<evidence type="ECO:0000313" key="3">
    <source>
        <dbReference type="Proteomes" id="UP000673975"/>
    </source>
</evidence>
<accession>A0A8J7UUN6</accession>
<sequence>MPEHIQQPLIKTIFNELLEYYDSRQEARMHDENDPSKRRTSGNDTSTRFPSTGITAARTNRVMEALVKHS</sequence>
<comment type="caution">
    <text evidence="2">The sequence shown here is derived from an EMBL/GenBank/DDBJ whole genome shotgun (WGS) entry which is preliminary data.</text>
</comment>
<evidence type="ECO:0000256" key="1">
    <source>
        <dbReference type="SAM" id="MobiDB-lite"/>
    </source>
</evidence>